<dbReference type="SUPFAM" id="SSF50494">
    <property type="entry name" value="Trypsin-like serine proteases"/>
    <property type="match status" value="1"/>
</dbReference>
<feature type="region of interest" description="Disordered" evidence="1">
    <location>
        <begin position="115"/>
        <end position="145"/>
    </location>
</feature>
<evidence type="ECO:0000313" key="3">
    <source>
        <dbReference type="Proteomes" id="UP000250462"/>
    </source>
</evidence>
<comment type="caution">
    <text evidence="2">The sequence shown here is derived from an EMBL/GenBank/DDBJ whole genome shotgun (WGS) entry which is preliminary data.</text>
</comment>
<accession>A0A329R4K5</accession>
<gene>
    <name evidence="2" type="ORF">DPM12_02025</name>
</gene>
<dbReference type="OrthoDB" id="104542at2"/>
<dbReference type="EMBL" id="QMIG01000001">
    <property type="protein sequence ID" value="RAW18856.1"/>
    <property type="molecule type" value="Genomic_DNA"/>
</dbReference>
<name>A0A329R4K5_9ACTN</name>
<dbReference type="AlphaFoldDB" id="A0A329R4K5"/>
<feature type="compositionally biased region" description="Gly residues" evidence="1">
    <location>
        <begin position="117"/>
        <end position="137"/>
    </location>
</feature>
<evidence type="ECO:0000313" key="2">
    <source>
        <dbReference type="EMBL" id="RAW18856.1"/>
    </source>
</evidence>
<evidence type="ECO:0008006" key="4">
    <source>
        <dbReference type="Google" id="ProtNLM"/>
    </source>
</evidence>
<protein>
    <recommendedName>
        <fullName evidence="4">Serine protease</fullName>
    </recommendedName>
</protein>
<sequence length="349" mass="35528">MHIEAARQFKNALLREVRAEIVAEPGVVAAGIWPLPEGGYGLAVRCSGDVDRIRRVLARMGAPAPEESDLREVGMISPLSWNPADLQKRVRPVRPGLSVAHGEVTAGTIGAFVIPDDGGGGWESDGTGNGGDPGSDGGSDRDGRLHVLSNNHVLADSDRGIPGDAVLQPGPADGGVDPGDRIGVLDRMVTLQRDASNLVDAATARLDGAIETDVAHPIGVLAGWSDVHEGIEVAKVGRTTGITRGDVSAFEVDGLVVEFPGGPVEFHGQIEVSGGADGAFSSGGDSGSVVYREDRQEAVGLLFAGSERGGPAGTGLTYCNPFGAVLDELGVRLASGSQGGGVPEAASGG</sequence>
<dbReference type="Proteomes" id="UP000250462">
    <property type="component" value="Unassembled WGS sequence"/>
</dbReference>
<dbReference type="InterPro" id="IPR043504">
    <property type="entry name" value="Peptidase_S1_PA_chymotrypsin"/>
</dbReference>
<dbReference type="Gene3D" id="2.40.10.10">
    <property type="entry name" value="Trypsin-like serine proteases"/>
    <property type="match status" value="1"/>
</dbReference>
<dbReference type="RefSeq" id="WP_112256567.1">
    <property type="nucleotide sequence ID" value="NZ_QMIG01000001.1"/>
</dbReference>
<proteinExistence type="predicted"/>
<evidence type="ECO:0000256" key="1">
    <source>
        <dbReference type="SAM" id="MobiDB-lite"/>
    </source>
</evidence>
<dbReference type="InterPro" id="IPR009003">
    <property type="entry name" value="Peptidase_S1_PA"/>
</dbReference>
<organism evidence="2 3">
    <name type="scientific">Phytoactinopolyspora halophila</name>
    <dbReference type="NCBI Taxonomy" id="1981511"/>
    <lineage>
        <taxon>Bacteria</taxon>
        <taxon>Bacillati</taxon>
        <taxon>Actinomycetota</taxon>
        <taxon>Actinomycetes</taxon>
        <taxon>Jiangellales</taxon>
        <taxon>Jiangellaceae</taxon>
        <taxon>Phytoactinopolyspora</taxon>
    </lineage>
</organism>
<keyword evidence="3" id="KW-1185">Reference proteome</keyword>
<reference evidence="2 3" key="1">
    <citation type="submission" date="2018-06" db="EMBL/GenBank/DDBJ databases">
        <title>Phytoactinopolyspora halophila sp. nov., a novel halophilic actinomycete isolated from a saline soil in China.</title>
        <authorList>
            <person name="Tang S.-K."/>
        </authorList>
    </citation>
    <scope>NUCLEOTIDE SEQUENCE [LARGE SCALE GENOMIC DNA]</scope>
    <source>
        <strain evidence="2 3">YIM 96934</strain>
    </source>
</reference>